<protein>
    <submittedName>
        <fullName evidence="3">Uncharacterized protein</fullName>
    </submittedName>
</protein>
<dbReference type="PANTHER" id="PTHR22835:SF517">
    <property type="entry name" value="GDSL-LIKE LIPASE_ACYLHYDROLASE FAMILY PROTEIN, EXPRESSED"/>
    <property type="match status" value="1"/>
</dbReference>
<keyword evidence="4" id="KW-1185">Reference proteome</keyword>
<sequence length="114" mass="13202">MFHNELLQRAIEELKIDYPNTVIIYDDYYNVFTWVLSQARFHGFDLNSVQKACCGAGGSYNLNPRKMCGAPGIFACPNPYSYISWDGIHLTQHAHKLMAEWLIRSIFPQLQFQI</sequence>
<organism evidence="3 4">
    <name type="scientific">Fraxinus pennsylvanica</name>
    <dbReference type="NCBI Taxonomy" id="56036"/>
    <lineage>
        <taxon>Eukaryota</taxon>
        <taxon>Viridiplantae</taxon>
        <taxon>Streptophyta</taxon>
        <taxon>Embryophyta</taxon>
        <taxon>Tracheophyta</taxon>
        <taxon>Spermatophyta</taxon>
        <taxon>Magnoliopsida</taxon>
        <taxon>eudicotyledons</taxon>
        <taxon>Gunneridae</taxon>
        <taxon>Pentapetalae</taxon>
        <taxon>asterids</taxon>
        <taxon>lamiids</taxon>
        <taxon>Lamiales</taxon>
        <taxon>Oleaceae</taxon>
        <taxon>Oleeae</taxon>
        <taxon>Fraxinus</taxon>
    </lineage>
</organism>
<gene>
    <name evidence="3" type="ORF">FPE_LOCUS17238</name>
</gene>
<evidence type="ECO:0000313" key="3">
    <source>
        <dbReference type="EMBL" id="CAI9769052.1"/>
    </source>
</evidence>
<evidence type="ECO:0000256" key="1">
    <source>
        <dbReference type="ARBA" id="ARBA00008668"/>
    </source>
</evidence>
<dbReference type="InterPro" id="IPR001087">
    <property type="entry name" value="GDSL"/>
</dbReference>
<accession>A0AAD1ZFY3</accession>
<evidence type="ECO:0000256" key="2">
    <source>
        <dbReference type="ARBA" id="ARBA00023180"/>
    </source>
</evidence>
<dbReference type="Pfam" id="PF00657">
    <property type="entry name" value="Lipase_GDSL"/>
    <property type="match status" value="1"/>
</dbReference>
<reference evidence="3" key="1">
    <citation type="submission" date="2023-05" db="EMBL/GenBank/DDBJ databases">
        <authorList>
            <person name="Huff M."/>
        </authorList>
    </citation>
    <scope>NUCLEOTIDE SEQUENCE</scope>
</reference>
<dbReference type="Proteomes" id="UP000834106">
    <property type="component" value="Chromosome 10"/>
</dbReference>
<proteinExistence type="inferred from homology"/>
<dbReference type="InterPro" id="IPR036514">
    <property type="entry name" value="SGNH_hydro_sf"/>
</dbReference>
<evidence type="ECO:0000313" key="4">
    <source>
        <dbReference type="Proteomes" id="UP000834106"/>
    </source>
</evidence>
<dbReference type="GO" id="GO:0016788">
    <property type="term" value="F:hydrolase activity, acting on ester bonds"/>
    <property type="evidence" value="ECO:0007669"/>
    <property type="project" value="InterPro"/>
</dbReference>
<comment type="similarity">
    <text evidence="1">Belongs to the 'GDSL' lipolytic enzyme family.</text>
</comment>
<dbReference type="PANTHER" id="PTHR22835">
    <property type="entry name" value="ZINC FINGER FYVE DOMAIN CONTAINING PROTEIN"/>
    <property type="match status" value="1"/>
</dbReference>
<dbReference type="Gene3D" id="3.40.50.1110">
    <property type="entry name" value="SGNH hydrolase"/>
    <property type="match status" value="1"/>
</dbReference>
<name>A0AAD1ZFY3_9LAMI</name>
<keyword evidence="2" id="KW-0325">Glycoprotein</keyword>
<dbReference type="AlphaFoldDB" id="A0AAD1ZFY3"/>
<dbReference type="SUPFAM" id="SSF52266">
    <property type="entry name" value="SGNH hydrolase"/>
    <property type="match status" value="1"/>
</dbReference>
<dbReference type="EMBL" id="OU503045">
    <property type="protein sequence ID" value="CAI9769052.1"/>
    <property type="molecule type" value="Genomic_DNA"/>
</dbReference>